<name>A0A930FPE0_9FIRM</name>
<dbReference type="Gene3D" id="3.30.2310.20">
    <property type="entry name" value="RelE-like"/>
    <property type="match status" value="1"/>
</dbReference>
<dbReference type="PANTHER" id="PTHR35601">
    <property type="entry name" value="TOXIN RELE"/>
    <property type="match status" value="1"/>
</dbReference>
<evidence type="ECO:0000256" key="2">
    <source>
        <dbReference type="ARBA" id="ARBA00022649"/>
    </source>
</evidence>
<evidence type="ECO:0000256" key="1">
    <source>
        <dbReference type="ARBA" id="ARBA00006226"/>
    </source>
</evidence>
<evidence type="ECO:0000313" key="3">
    <source>
        <dbReference type="EMBL" id="MBF1129421.1"/>
    </source>
</evidence>
<dbReference type="NCBIfam" id="TIGR02385">
    <property type="entry name" value="RelE_StbE"/>
    <property type="match status" value="1"/>
</dbReference>
<dbReference type="Pfam" id="PF05016">
    <property type="entry name" value="ParE_toxin"/>
    <property type="match status" value="1"/>
</dbReference>
<gene>
    <name evidence="3" type="ORF">HXL70_05170</name>
</gene>
<reference evidence="3" key="1">
    <citation type="submission" date="2020-04" db="EMBL/GenBank/DDBJ databases">
        <title>Deep metagenomics examines the oral microbiome during advanced dental caries in children, revealing novel taxa and co-occurrences with host molecules.</title>
        <authorList>
            <person name="Baker J.L."/>
            <person name="Morton J.T."/>
            <person name="Dinis M."/>
            <person name="Alvarez R."/>
            <person name="Tran N.C."/>
            <person name="Knight R."/>
            <person name="Edlund A."/>
        </authorList>
    </citation>
    <scope>NUCLEOTIDE SEQUENCE</scope>
    <source>
        <strain evidence="3">JCVI_32_bin.14</strain>
    </source>
</reference>
<evidence type="ECO:0000313" key="4">
    <source>
        <dbReference type="Proteomes" id="UP000757890"/>
    </source>
</evidence>
<dbReference type="SUPFAM" id="SSF143011">
    <property type="entry name" value="RelE-like"/>
    <property type="match status" value="1"/>
</dbReference>
<comment type="caution">
    <text evidence="3">The sequence shown here is derived from an EMBL/GenBank/DDBJ whole genome shotgun (WGS) entry which is preliminary data.</text>
</comment>
<dbReference type="EMBL" id="JABZMK010000023">
    <property type="protein sequence ID" value="MBF1129421.1"/>
    <property type="molecule type" value="Genomic_DNA"/>
</dbReference>
<protein>
    <submittedName>
        <fullName evidence="3">Type II toxin-antitoxin system RelE/ParE family toxin</fullName>
    </submittedName>
</protein>
<dbReference type="InterPro" id="IPR035093">
    <property type="entry name" value="RelE/ParE_toxin_dom_sf"/>
</dbReference>
<sequence length="88" mass="10552">MMYQIEYTDGFKKKFKKLDQSIQRLILKWLRLNLYGCSNPRVHGKALTADLSGYWRYRIANYRIIAEIKDEQLIIVAVSVSHRRDIYK</sequence>
<dbReference type="InterPro" id="IPR007712">
    <property type="entry name" value="RelE/ParE_toxin"/>
</dbReference>
<dbReference type="Proteomes" id="UP000757890">
    <property type="component" value="Unassembled WGS sequence"/>
</dbReference>
<organism evidence="3 4">
    <name type="scientific">Dialister invisus</name>
    <dbReference type="NCBI Taxonomy" id="218538"/>
    <lineage>
        <taxon>Bacteria</taxon>
        <taxon>Bacillati</taxon>
        <taxon>Bacillota</taxon>
        <taxon>Negativicutes</taxon>
        <taxon>Veillonellales</taxon>
        <taxon>Veillonellaceae</taxon>
        <taxon>Dialister</taxon>
    </lineage>
</organism>
<keyword evidence="2" id="KW-1277">Toxin-antitoxin system</keyword>
<accession>A0A930FPE0</accession>
<dbReference type="AlphaFoldDB" id="A0A930FPE0"/>
<dbReference type="PANTHER" id="PTHR35601:SF1">
    <property type="entry name" value="TOXIN RELE"/>
    <property type="match status" value="1"/>
</dbReference>
<comment type="similarity">
    <text evidence="1">Belongs to the RelE toxin family.</text>
</comment>
<proteinExistence type="inferred from homology"/>